<dbReference type="Gene3D" id="2.120.10.30">
    <property type="entry name" value="TolB, C-terminal domain"/>
    <property type="match status" value="2"/>
</dbReference>
<dbReference type="Pfam" id="PF02737">
    <property type="entry name" value="3HCDH_N"/>
    <property type="match status" value="1"/>
</dbReference>
<evidence type="ECO:0000313" key="3">
    <source>
        <dbReference type="EMBL" id="OQD75378.1"/>
    </source>
</evidence>
<feature type="domain" description="Ig-like" evidence="2">
    <location>
        <begin position="452"/>
        <end position="599"/>
    </location>
</feature>
<proteinExistence type="predicted"/>
<protein>
    <recommendedName>
        <fullName evidence="2">Ig-like domain-containing protein</fullName>
    </recommendedName>
</protein>
<keyword evidence="4" id="KW-1185">Reference proteome</keyword>
<evidence type="ECO:0000259" key="2">
    <source>
        <dbReference type="PROSITE" id="PS50835"/>
    </source>
</evidence>
<dbReference type="PANTHER" id="PTHR48075">
    <property type="entry name" value="3-HYDROXYACYL-COA DEHYDROGENASE FAMILY PROTEIN"/>
    <property type="match status" value="1"/>
</dbReference>
<dbReference type="AlphaFoldDB" id="A0A1V6PEE2"/>
<dbReference type="SUPFAM" id="SSF48179">
    <property type="entry name" value="6-phosphogluconate dehydrogenase C-terminal domain-like"/>
    <property type="match status" value="1"/>
</dbReference>
<dbReference type="STRING" id="69771.A0A1V6PEE2"/>
<dbReference type="Pfam" id="PF00725">
    <property type="entry name" value="3HCDH"/>
    <property type="match status" value="1"/>
</dbReference>
<dbReference type="GO" id="GO:0016616">
    <property type="term" value="F:oxidoreductase activity, acting on the CH-OH group of donors, NAD or NADP as acceptor"/>
    <property type="evidence" value="ECO:0007669"/>
    <property type="project" value="InterPro"/>
</dbReference>
<dbReference type="OrthoDB" id="5958943at2759"/>
<evidence type="ECO:0000313" key="4">
    <source>
        <dbReference type="Proteomes" id="UP000191522"/>
    </source>
</evidence>
<dbReference type="Gene3D" id="1.10.1040.10">
    <property type="entry name" value="N-(1-d-carboxylethyl)-l-norvaline Dehydrogenase, domain 2"/>
    <property type="match status" value="1"/>
</dbReference>
<dbReference type="InterPro" id="IPR007110">
    <property type="entry name" value="Ig-like_dom"/>
</dbReference>
<dbReference type="InterPro" id="IPR006108">
    <property type="entry name" value="3HC_DH_C"/>
</dbReference>
<comment type="caution">
    <text evidence="3">The sequence shown here is derived from an EMBL/GenBank/DDBJ whole genome shotgun (WGS) entry which is preliminary data.</text>
</comment>
<dbReference type="OMA" id="TANIEMP"/>
<dbReference type="SMART" id="SM00135">
    <property type="entry name" value="LY"/>
    <property type="match status" value="3"/>
</dbReference>
<dbReference type="GO" id="GO:0070403">
    <property type="term" value="F:NAD+ binding"/>
    <property type="evidence" value="ECO:0007669"/>
    <property type="project" value="InterPro"/>
</dbReference>
<dbReference type="InterPro" id="IPR011042">
    <property type="entry name" value="6-blade_b-propeller_TolB-like"/>
</dbReference>
<gene>
    <name evidence="3" type="ORF">PENDEC_c007G00028</name>
</gene>
<dbReference type="SUPFAM" id="SSF63829">
    <property type="entry name" value="Calcium-dependent phosphotriesterase"/>
    <property type="match status" value="1"/>
</dbReference>
<dbReference type="InterPro" id="IPR036291">
    <property type="entry name" value="NAD(P)-bd_dom_sf"/>
</dbReference>
<organism evidence="3 4">
    <name type="scientific">Penicillium decumbens</name>
    <dbReference type="NCBI Taxonomy" id="69771"/>
    <lineage>
        <taxon>Eukaryota</taxon>
        <taxon>Fungi</taxon>
        <taxon>Dikarya</taxon>
        <taxon>Ascomycota</taxon>
        <taxon>Pezizomycotina</taxon>
        <taxon>Eurotiomycetes</taxon>
        <taxon>Eurotiomycetidae</taxon>
        <taxon>Eurotiales</taxon>
        <taxon>Aspergillaceae</taxon>
        <taxon>Penicillium</taxon>
    </lineage>
</organism>
<dbReference type="InterPro" id="IPR006176">
    <property type="entry name" value="3-OHacyl-CoA_DH_NAD-bd"/>
</dbReference>
<name>A0A1V6PEE2_PENDC</name>
<reference evidence="4" key="1">
    <citation type="journal article" date="2017" name="Nat. Microbiol.">
        <title>Global analysis of biosynthetic gene clusters reveals vast potential of secondary metabolite production in Penicillium species.</title>
        <authorList>
            <person name="Nielsen J.C."/>
            <person name="Grijseels S."/>
            <person name="Prigent S."/>
            <person name="Ji B."/>
            <person name="Dainat J."/>
            <person name="Nielsen K.F."/>
            <person name="Frisvad J.C."/>
            <person name="Workman M."/>
            <person name="Nielsen J."/>
        </authorList>
    </citation>
    <scope>NUCLEOTIDE SEQUENCE [LARGE SCALE GENOMIC DNA]</scope>
    <source>
        <strain evidence="4">IBT 11843</strain>
    </source>
</reference>
<dbReference type="EMBL" id="MDYL01000007">
    <property type="protein sequence ID" value="OQD75378.1"/>
    <property type="molecule type" value="Genomic_DNA"/>
</dbReference>
<dbReference type="SUPFAM" id="SSF51735">
    <property type="entry name" value="NAD(P)-binding Rossmann-fold domains"/>
    <property type="match status" value="1"/>
</dbReference>
<dbReference type="InterPro" id="IPR000033">
    <property type="entry name" value="LDLR_classB_rpt"/>
</dbReference>
<evidence type="ECO:0000256" key="1">
    <source>
        <dbReference type="ARBA" id="ARBA00023002"/>
    </source>
</evidence>
<accession>A0A1V6PEE2</accession>
<dbReference type="PANTHER" id="PTHR48075:SF10">
    <property type="entry name" value="DEHYDROGENASE, PUTATIVE (AFU_ORTHOLOGUE AFUA_5G10070)-RELATED"/>
    <property type="match status" value="1"/>
</dbReference>
<dbReference type="GO" id="GO:0006631">
    <property type="term" value="P:fatty acid metabolic process"/>
    <property type="evidence" value="ECO:0007669"/>
    <property type="project" value="InterPro"/>
</dbReference>
<dbReference type="Gene3D" id="3.40.50.720">
    <property type="entry name" value="NAD(P)-binding Rossmann-like Domain"/>
    <property type="match status" value="1"/>
</dbReference>
<dbReference type="Proteomes" id="UP000191522">
    <property type="component" value="Unassembled WGS sequence"/>
</dbReference>
<dbReference type="InterPro" id="IPR008927">
    <property type="entry name" value="6-PGluconate_DH-like_C_sf"/>
</dbReference>
<sequence>MTVSWQAPTDYANRPVAILGAGVLGRRIACIWASAAYNVRVCDPSPQQRVDCVTYVEHNVASYAEKTGISPGKVEAFEDMESVVGNAWLVIEAVPEKIQLKIDTFAELDALSPADCILASNSSSYKSSEMLEKVSAARKSQVLNMHYYMPPACMIVELMTSGFTAPEVFPFLVERTKEGATSPYVARKESTGFIFNRLWAAVKREALTILSQGVSTPEEIDAMWEEMFVKGRTLPCKMMDNVGLDTVAFIEGHYIHERGLSSEHTVDFLKKNYLDHGKLGNKCATGGLYPPVDTAATPDGPRIVVLDIGLSSDALGPAPGEILEVTLDGKLKQVLVSGQSYPDGLDIDHEDNRMFWTNMGVPGKDDGSVYSAKTDGTDIRQIVHSGAVNTPKQLVVVAEHKKIYFCDREGLRVFRCNYDGSSLDLLIDNRGSGPSQEVPDHSSWCVGITVSPKLGKFFWTQKGVSKGGKGRIFTANIEMPSGQSPKTRDDIKCLVAGLPEPIDLELKEDTLQLYWTDRGELPFGNTLNRVQLAKFGLLTEASAQKHEILTKHFHEAIGLKLDTKNGHIYMTDLGGSIYQCDLEGKKKKVIYSDESRAFTGICLL</sequence>
<keyword evidence="1" id="KW-0560">Oxidoreductase</keyword>
<dbReference type="PROSITE" id="PS50835">
    <property type="entry name" value="IG_LIKE"/>
    <property type="match status" value="1"/>
</dbReference>
<dbReference type="InterPro" id="IPR013328">
    <property type="entry name" value="6PGD_dom2"/>
</dbReference>